<evidence type="ECO:0000259" key="14">
    <source>
        <dbReference type="Pfam" id="PF07715"/>
    </source>
</evidence>
<evidence type="ECO:0000256" key="3">
    <source>
        <dbReference type="ARBA" id="ARBA00022452"/>
    </source>
</evidence>
<keyword evidence="6 11" id="KW-0798">TonB box</keyword>
<dbReference type="HOGENOM" id="CLU_008287_18_3_7"/>
<evidence type="ECO:0000256" key="8">
    <source>
        <dbReference type="ARBA" id="ARBA00023170"/>
    </source>
</evidence>
<dbReference type="Proteomes" id="UP000004662">
    <property type="component" value="Chromosome"/>
</dbReference>
<dbReference type="Gene3D" id="2.40.170.20">
    <property type="entry name" value="TonB-dependent receptor, beta-barrel domain"/>
    <property type="match status" value="1"/>
</dbReference>
<keyword evidence="8 15" id="KW-0675">Receptor</keyword>
<dbReference type="SUPFAM" id="SSF56935">
    <property type="entry name" value="Porins"/>
    <property type="match status" value="1"/>
</dbReference>
<dbReference type="PANTHER" id="PTHR30069">
    <property type="entry name" value="TONB-DEPENDENT OUTER MEMBRANE RECEPTOR"/>
    <property type="match status" value="1"/>
</dbReference>
<keyword evidence="5 12" id="KW-0732">Signal</keyword>
<evidence type="ECO:0000313" key="15">
    <source>
        <dbReference type="EMBL" id="EHJ48002.1"/>
    </source>
</evidence>
<evidence type="ECO:0000256" key="2">
    <source>
        <dbReference type="ARBA" id="ARBA00022448"/>
    </source>
</evidence>
<evidence type="ECO:0000313" key="16">
    <source>
        <dbReference type="Proteomes" id="UP000004662"/>
    </source>
</evidence>
<keyword evidence="3 10" id="KW-1134">Transmembrane beta strand</keyword>
<comment type="subcellular location">
    <subcellularLocation>
        <location evidence="1 10">Cell outer membrane</location>
        <topology evidence="1 10">Multi-pass membrane protein</topology>
    </subcellularLocation>
</comment>
<feature type="chain" id="PRO_5003503194" evidence="12">
    <location>
        <begin position="22"/>
        <end position="696"/>
    </location>
</feature>
<evidence type="ECO:0000256" key="6">
    <source>
        <dbReference type="ARBA" id="ARBA00023077"/>
    </source>
</evidence>
<dbReference type="GO" id="GO:0015344">
    <property type="term" value="F:siderophore uptake transmembrane transporter activity"/>
    <property type="evidence" value="ECO:0007669"/>
    <property type="project" value="TreeGrafter"/>
</dbReference>
<evidence type="ECO:0000256" key="7">
    <source>
        <dbReference type="ARBA" id="ARBA00023136"/>
    </source>
</evidence>
<gene>
    <name evidence="15" type="ORF">DFW101_1996</name>
</gene>
<dbReference type="CDD" id="cd01347">
    <property type="entry name" value="ligand_gated_channel"/>
    <property type="match status" value="1"/>
</dbReference>
<dbReference type="EMBL" id="CM001368">
    <property type="protein sequence ID" value="EHJ48002.1"/>
    <property type="molecule type" value="Genomic_DNA"/>
</dbReference>
<evidence type="ECO:0000256" key="5">
    <source>
        <dbReference type="ARBA" id="ARBA00022729"/>
    </source>
</evidence>
<dbReference type="Pfam" id="PF07715">
    <property type="entry name" value="Plug"/>
    <property type="match status" value="1"/>
</dbReference>
<dbReference type="InterPro" id="IPR037066">
    <property type="entry name" value="Plug_dom_sf"/>
</dbReference>
<accession>G7Q6R7</accession>
<evidence type="ECO:0000256" key="10">
    <source>
        <dbReference type="PROSITE-ProRule" id="PRU01360"/>
    </source>
</evidence>
<dbReference type="InterPro" id="IPR036942">
    <property type="entry name" value="Beta-barrel_TonB_sf"/>
</dbReference>
<feature type="signal peptide" evidence="12">
    <location>
        <begin position="1"/>
        <end position="21"/>
    </location>
</feature>
<dbReference type="GO" id="GO:0009279">
    <property type="term" value="C:cell outer membrane"/>
    <property type="evidence" value="ECO:0007669"/>
    <property type="project" value="UniProtKB-SubCell"/>
</dbReference>
<dbReference type="OrthoDB" id="9763670at2"/>
<organism evidence="15 16">
    <name type="scientific">Solidesulfovibrio carbinoliphilus subsp. oakridgensis</name>
    <dbReference type="NCBI Taxonomy" id="694327"/>
    <lineage>
        <taxon>Bacteria</taxon>
        <taxon>Pseudomonadati</taxon>
        <taxon>Thermodesulfobacteriota</taxon>
        <taxon>Desulfovibrionia</taxon>
        <taxon>Desulfovibrionales</taxon>
        <taxon>Desulfovibrionaceae</taxon>
        <taxon>Solidesulfovibrio</taxon>
    </lineage>
</organism>
<dbReference type="STRING" id="694327.DFW101_1996"/>
<evidence type="ECO:0000256" key="4">
    <source>
        <dbReference type="ARBA" id="ARBA00022692"/>
    </source>
</evidence>
<evidence type="ECO:0000259" key="13">
    <source>
        <dbReference type="Pfam" id="PF00593"/>
    </source>
</evidence>
<dbReference type="AlphaFoldDB" id="G7Q6R7"/>
<name>G7Q6R7_9BACT</name>
<keyword evidence="2 10" id="KW-0813">Transport</keyword>
<dbReference type="eggNOG" id="COG4771">
    <property type="taxonomic scope" value="Bacteria"/>
</dbReference>
<evidence type="ECO:0000256" key="12">
    <source>
        <dbReference type="SAM" id="SignalP"/>
    </source>
</evidence>
<dbReference type="GO" id="GO:0044718">
    <property type="term" value="P:siderophore transmembrane transport"/>
    <property type="evidence" value="ECO:0007669"/>
    <property type="project" value="TreeGrafter"/>
</dbReference>
<keyword evidence="9 10" id="KW-0998">Cell outer membrane</keyword>
<dbReference type="Gene3D" id="2.170.130.10">
    <property type="entry name" value="TonB-dependent receptor, plug domain"/>
    <property type="match status" value="1"/>
</dbReference>
<protein>
    <submittedName>
        <fullName evidence="15">TonB-dependent receptor plug</fullName>
    </submittedName>
</protein>
<dbReference type="PROSITE" id="PS52016">
    <property type="entry name" value="TONB_DEPENDENT_REC_3"/>
    <property type="match status" value="1"/>
</dbReference>
<proteinExistence type="inferred from homology"/>
<evidence type="ECO:0000256" key="1">
    <source>
        <dbReference type="ARBA" id="ARBA00004571"/>
    </source>
</evidence>
<dbReference type="PANTHER" id="PTHR30069:SF29">
    <property type="entry name" value="HEMOGLOBIN AND HEMOGLOBIN-HAPTOGLOBIN-BINDING PROTEIN 1-RELATED"/>
    <property type="match status" value="1"/>
</dbReference>
<dbReference type="InterPro" id="IPR000531">
    <property type="entry name" value="Beta-barrel_TonB"/>
</dbReference>
<keyword evidence="7 10" id="KW-0472">Membrane</keyword>
<keyword evidence="16" id="KW-1185">Reference proteome</keyword>
<keyword evidence="4 10" id="KW-0812">Transmembrane</keyword>
<feature type="domain" description="TonB-dependent receptor plug" evidence="14">
    <location>
        <begin position="45"/>
        <end position="154"/>
    </location>
</feature>
<dbReference type="Pfam" id="PF00593">
    <property type="entry name" value="TonB_dep_Rec_b-barrel"/>
    <property type="match status" value="1"/>
</dbReference>
<dbReference type="InterPro" id="IPR012910">
    <property type="entry name" value="Plug_dom"/>
</dbReference>
<evidence type="ECO:0000256" key="11">
    <source>
        <dbReference type="RuleBase" id="RU003357"/>
    </source>
</evidence>
<reference evidence="16" key="1">
    <citation type="journal article" date="2015" name="Genome Announc.">
        <title>High-Quality Draft Genome Sequence of Desulfovibrio carbinoliphilus FW-101-2B, an Organic Acid-Oxidizing Sulfate-Reducing Bacterium Isolated from Uranium(VI)-Contaminated Groundwater.</title>
        <authorList>
            <person name="Ramsay B.D."/>
            <person name="Hwang C."/>
            <person name="Woo H.L."/>
            <person name="Carroll S.L."/>
            <person name="Lucas S."/>
            <person name="Han J."/>
            <person name="Lapidus A.L."/>
            <person name="Cheng J.F."/>
            <person name="Goodwin L.A."/>
            <person name="Pitluck S."/>
            <person name="Peters L."/>
            <person name="Chertkov O."/>
            <person name="Held B."/>
            <person name="Detter J.C."/>
            <person name="Han C.S."/>
            <person name="Tapia R."/>
            <person name="Land M.L."/>
            <person name="Hauser L.J."/>
            <person name="Kyrpides N.C."/>
            <person name="Ivanova N.N."/>
            <person name="Mikhailova N."/>
            <person name="Pagani I."/>
            <person name="Woyke T."/>
            <person name="Arkin A.P."/>
            <person name="Dehal P."/>
            <person name="Chivian D."/>
            <person name="Criddle C.S."/>
            <person name="Wu W."/>
            <person name="Chakraborty R."/>
            <person name="Hazen T.C."/>
            <person name="Fields M.W."/>
        </authorList>
    </citation>
    <scope>NUCLEOTIDE SEQUENCE [LARGE SCALE GENOMIC DNA]</scope>
    <source>
        <strain evidence="16">FW-101-2B</strain>
    </source>
</reference>
<comment type="similarity">
    <text evidence="10 11">Belongs to the TonB-dependent receptor family.</text>
</comment>
<feature type="domain" description="TonB-dependent receptor-like beta-barrel" evidence="13">
    <location>
        <begin position="236"/>
        <end position="668"/>
    </location>
</feature>
<evidence type="ECO:0000256" key="9">
    <source>
        <dbReference type="ARBA" id="ARBA00023237"/>
    </source>
</evidence>
<sequence length="696" mass="78353">MRGIVVLAVLGILALPLPLSAAGDGTANHEMEEMVVTATRTEEPLKSIPGRVEVISREDLKEMPVQTVDEAISYISGAHLERPNGPNSFKSTLTLRGLGNEQGRTLVLLDGVPMNSSDMGDVNWNRINMEDVQRIEILKGPAASVYGNNAMGGVINIITQKPTRIAEGRVSTQYGTYDDWQVRGIAGFRTSEAKKGLWGRVSAFSNNSPGYKSIPSDEQTRYTVKNFITEKTINGKAGWDFNESNSIELQYTKDNQTVGEGKEIFASDGVHRGYDTGSWQGRLNLGYEGWTGLLNVYFNDTNYDRTQESITDASDVQKYIDSYSRTDSKVNRQEYGLMTNVSRVWGPNTFTVGFDYHDGLMDGTDYSRTGTITFATDYGKIRNFGGFVQDQLRFFDDKLIFLAGLRYDNATTYDGHYDTNISSLTSYTSYYSDHTWDQWSPRVSAKYFFMDNLSAYLSYAHAFRAPLLDDMYRTGKMKGGYKISNPDLGPENLDTFEVGTDYQPLDNLKLSGSGYFSVGHDFQYYVNVSSGISQKQNVGEVQIWGMELNAEYDPFKFMDIEVLKKFTVFANYTFNDSRIADFPGRPDLVGKLLSYTPQNSANAGFTWLNRYVNNKFTVQYVGEMYSDDINTSNTTIAPHALLNGKIWRTLDFFEYGDHMELSLSAQNILDHRYIDARNANGENPGRMLFLELTCKF</sequence>
<dbReference type="RefSeq" id="WP_009181387.1">
    <property type="nucleotide sequence ID" value="NZ_CM001368.1"/>
</dbReference>
<dbReference type="InterPro" id="IPR039426">
    <property type="entry name" value="TonB-dep_rcpt-like"/>
</dbReference>